<dbReference type="PANTHER" id="PTHR43289:SF6">
    <property type="entry name" value="SERINE_THREONINE-PROTEIN KINASE NEKL-3"/>
    <property type="match status" value="1"/>
</dbReference>
<evidence type="ECO:0000256" key="5">
    <source>
        <dbReference type="ARBA" id="ARBA00022777"/>
    </source>
</evidence>
<evidence type="ECO:0000256" key="8">
    <source>
        <dbReference type="SAM" id="MobiDB-lite"/>
    </source>
</evidence>
<accession>A0A2I2KX68</accession>
<keyword evidence="5 10" id="KW-0418">Kinase</keyword>
<evidence type="ECO:0000313" key="11">
    <source>
        <dbReference type="Proteomes" id="UP000234331"/>
    </source>
</evidence>
<feature type="region of interest" description="Disordered" evidence="8">
    <location>
        <begin position="437"/>
        <end position="524"/>
    </location>
</feature>
<protein>
    <recommendedName>
        <fullName evidence="1">non-specific serine/threonine protein kinase</fullName>
        <ecNumber evidence="1">2.7.11.1</ecNumber>
    </recommendedName>
</protein>
<evidence type="ECO:0000256" key="4">
    <source>
        <dbReference type="ARBA" id="ARBA00022741"/>
    </source>
</evidence>
<feature type="compositionally biased region" description="Low complexity" evidence="8">
    <location>
        <begin position="494"/>
        <end position="513"/>
    </location>
</feature>
<evidence type="ECO:0000313" key="10">
    <source>
        <dbReference type="EMBL" id="SNQ50258.1"/>
    </source>
</evidence>
<evidence type="ECO:0000259" key="9">
    <source>
        <dbReference type="PROSITE" id="PS50011"/>
    </source>
</evidence>
<dbReference type="AlphaFoldDB" id="A0A2I2KX68"/>
<feature type="compositionally biased region" description="Low complexity" evidence="8">
    <location>
        <begin position="323"/>
        <end position="332"/>
    </location>
</feature>
<dbReference type="EMBL" id="FZMO01000368">
    <property type="protein sequence ID" value="SNQ50258.1"/>
    <property type="molecule type" value="Genomic_DNA"/>
</dbReference>
<dbReference type="Gene3D" id="1.10.510.10">
    <property type="entry name" value="Transferase(Phosphotransferase) domain 1"/>
    <property type="match status" value="1"/>
</dbReference>
<dbReference type="InterPro" id="IPR000719">
    <property type="entry name" value="Prot_kinase_dom"/>
</dbReference>
<evidence type="ECO:0000256" key="3">
    <source>
        <dbReference type="ARBA" id="ARBA00022679"/>
    </source>
</evidence>
<keyword evidence="11" id="KW-1185">Reference proteome</keyword>
<feature type="compositionally biased region" description="Gly residues" evidence="8">
    <location>
        <begin position="297"/>
        <end position="307"/>
    </location>
</feature>
<keyword evidence="6 7" id="KW-0067">ATP-binding</keyword>
<proteinExistence type="predicted"/>
<dbReference type="CDD" id="cd14014">
    <property type="entry name" value="STKc_PknB_like"/>
    <property type="match status" value="1"/>
</dbReference>
<dbReference type="Pfam" id="PF00069">
    <property type="entry name" value="Pkinase"/>
    <property type="match status" value="1"/>
</dbReference>
<evidence type="ECO:0000256" key="1">
    <source>
        <dbReference type="ARBA" id="ARBA00012513"/>
    </source>
</evidence>
<feature type="compositionally biased region" description="Gly residues" evidence="8">
    <location>
        <begin position="456"/>
        <end position="468"/>
    </location>
</feature>
<dbReference type="Proteomes" id="UP000234331">
    <property type="component" value="Unassembled WGS sequence"/>
</dbReference>
<dbReference type="PROSITE" id="PS00107">
    <property type="entry name" value="PROTEIN_KINASE_ATP"/>
    <property type="match status" value="1"/>
</dbReference>
<dbReference type="Gene3D" id="3.30.200.20">
    <property type="entry name" value="Phosphorylase Kinase, domain 1"/>
    <property type="match status" value="1"/>
</dbReference>
<dbReference type="SUPFAM" id="SSF56112">
    <property type="entry name" value="Protein kinase-like (PK-like)"/>
    <property type="match status" value="1"/>
</dbReference>
<evidence type="ECO:0000256" key="6">
    <source>
        <dbReference type="ARBA" id="ARBA00022840"/>
    </source>
</evidence>
<dbReference type="PROSITE" id="PS00108">
    <property type="entry name" value="PROTEIN_KINASE_ST"/>
    <property type="match status" value="1"/>
</dbReference>
<dbReference type="EC" id="2.7.11.1" evidence="1"/>
<feature type="region of interest" description="Disordered" evidence="8">
    <location>
        <begin position="271"/>
        <end position="354"/>
    </location>
</feature>
<dbReference type="InterPro" id="IPR017441">
    <property type="entry name" value="Protein_kinase_ATP_BS"/>
</dbReference>
<keyword evidence="2 10" id="KW-0723">Serine/threonine-protein kinase</keyword>
<dbReference type="InterPro" id="IPR011009">
    <property type="entry name" value="Kinase-like_dom_sf"/>
</dbReference>
<feature type="compositionally biased region" description="Low complexity" evidence="8">
    <location>
        <begin position="287"/>
        <end position="296"/>
    </location>
</feature>
<evidence type="ECO:0000256" key="2">
    <source>
        <dbReference type="ARBA" id="ARBA00022527"/>
    </source>
</evidence>
<gene>
    <name evidence="10" type="ORF">FRACA_430001</name>
</gene>
<evidence type="ECO:0000256" key="7">
    <source>
        <dbReference type="PROSITE-ProRule" id="PRU10141"/>
    </source>
</evidence>
<keyword evidence="3 10" id="KW-0808">Transferase</keyword>
<keyword evidence="4 7" id="KW-0547">Nucleotide-binding</keyword>
<feature type="domain" description="Protein kinase" evidence="9">
    <location>
        <begin position="9"/>
        <end position="270"/>
    </location>
</feature>
<dbReference type="GO" id="GO:0004674">
    <property type="term" value="F:protein serine/threonine kinase activity"/>
    <property type="evidence" value="ECO:0007669"/>
    <property type="project" value="UniProtKB-KW"/>
</dbReference>
<dbReference type="InterPro" id="IPR008271">
    <property type="entry name" value="Ser/Thr_kinase_AS"/>
</dbReference>
<dbReference type="PROSITE" id="PS50011">
    <property type="entry name" value="PROTEIN_KINASE_DOM"/>
    <property type="match status" value="1"/>
</dbReference>
<feature type="compositionally biased region" description="Pro residues" evidence="8">
    <location>
        <begin position="333"/>
        <end position="347"/>
    </location>
</feature>
<dbReference type="SMART" id="SM00220">
    <property type="entry name" value="S_TKc"/>
    <property type="match status" value="1"/>
</dbReference>
<dbReference type="PANTHER" id="PTHR43289">
    <property type="entry name" value="MITOGEN-ACTIVATED PROTEIN KINASE KINASE KINASE 20-RELATED"/>
    <property type="match status" value="1"/>
</dbReference>
<dbReference type="GO" id="GO:0005524">
    <property type="term" value="F:ATP binding"/>
    <property type="evidence" value="ECO:0007669"/>
    <property type="project" value="UniProtKB-UniRule"/>
</dbReference>
<reference evidence="10 11" key="1">
    <citation type="submission" date="2017-06" db="EMBL/GenBank/DDBJ databases">
        <authorList>
            <person name="Kim H.J."/>
            <person name="Triplett B.A."/>
        </authorList>
    </citation>
    <scope>NUCLEOTIDE SEQUENCE [LARGE SCALE GENOMIC DNA]</scope>
    <source>
        <strain evidence="10">FRACA_ARgP5</strain>
    </source>
</reference>
<dbReference type="RefSeq" id="WP_243407885.1">
    <property type="nucleotide sequence ID" value="NZ_FZMO01000368.1"/>
</dbReference>
<feature type="compositionally biased region" description="Basic and acidic residues" evidence="8">
    <location>
        <begin position="311"/>
        <end position="322"/>
    </location>
</feature>
<feature type="binding site" evidence="7">
    <location>
        <position position="38"/>
    </location>
    <ligand>
        <name>ATP</name>
        <dbReference type="ChEBI" id="CHEBI:30616"/>
    </ligand>
</feature>
<sequence>MEPVLIEGYHSFTTIGYGGFSTVYLAEQEIFDRRVAVKVLHSDLRDPAAERRFVRECRATGRLTGHPHIITVFDAGTTRDHRPYLTMEYFAGGSLADALKNRGRLPVSEATALCLPIADALATAHEHGILHRDLKPANILLRRTADPVLSDFGIASVTEGMEAGTMSAAFTPGYAAPEVLLGEDPGTAADIFALGATLFTLVQGTTPFPGRVPNQILQRILAGDVAPLDRADVPDALRDLLAWSLAARPEQRPGSAREFAAALAELDPTATRAAAWASQPPPPAVPVPNLGPRTGPDGPGGPGGPGTGAPPDEHAGTDDERTAVAAVGVAHPPAAPSPPAASPPGSPAAPRRPEVGAVPVPAARADAPRPAEPAVTRASGSRWRAPFLATAGVLAAVVAVLAYLVIRDPAGAGGADRGGAADGPAAASKVALDGPQALSASPAATSPPPFLPPATGGPGVLAPQGGGAPRPPGQAAQPAPVGGTGTPAAPAPAPAMAAPGPTAGPPATAAPPGTGMGGGAAPAPGCAARAASITDYRGRVWNTRYDCATYVGSALYANVAAGTTAALDDSGYMNKASTVWAICQVNGRANPVVQGNTNTWWLYTEGDGARANAPGYSGAWGYLPATVVKGGGQNEPIPGVPTCSGYL</sequence>
<name>A0A2I2KX68_9ACTN</name>
<organism evidence="10 11">
    <name type="scientific">Frankia canadensis</name>
    <dbReference type="NCBI Taxonomy" id="1836972"/>
    <lineage>
        <taxon>Bacteria</taxon>
        <taxon>Bacillati</taxon>
        <taxon>Actinomycetota</taxon>
        <taxon>Actinomycetes</taxon>
        <taxon>Frankiales</taxon>
        <taxon>Frankiaceae</taxon>
        <taxon>Frankia</taxon>
    </lineage>
</organism>